<name>A0ABT1X8S3_9PROT</name>
<dbReference type="EMBL" id="JANJOU010000018">
    <property type="protein sequence ID" value="MCR0984166.1"/>
    <property type="molecule type" value="Genomic_DNA"/>
</dbReference>
<feature type="transmembrane region" description="Helical" evidence="1">
    <location>
        <begin position="38"/>
        <end position="56"/>
    </location>
</feature>
<organism evidence="2 3">
    <name type="scientific">Roseomonas populi</name>
    <dbReference type="NCBI Taxonomy" id="3121582"/>
    <lineage>
        <taxon>Bacteria</taxon>
        <taxon>Pseudomonadati</taxon>
        <taxon>Pseudomonadota</taxon>
        <taxon>Alphaproteobacteria</taxon>
        <taxon>Acetobacterales</taxon>
        <taxon>Roseomonadaceae</taxon>
        <taxon>Roseomonas</taxon>
    </lineage>
</organism>
<reference evidence="2 3" key="1">
    <citation type="submission" date="2022-06" db="EMBL/GenBank/DDBJ databases">
        <title>Roseomonas CN29.</title>
        <authorList>
            <person name="Cheng Y."/>
            <person name="He X."/>
        </authorList>
    </citation>
    <scope>NUCLEOTIDE SEQUENCE [LARGE SCALE GENOMIC DNA]</scope>
    <source>
        <strain evidence="2 3">CN29</strain>
    </source>
</reference>
<evidence type="ECO:0000313" key="3">
    <source>
        <dbReference type="Proteomes" id="UP001524642"/>
    </source>
</evidence>
<proteinExistence type="predicted"/>
<sequence>MLAKLIRNAPPGSPWFAAGAVFCILGALLASGPQAREVAQVGWCAAIGFVVLILAFSDRKHPDRG</sequence>
<feature type="transmembrane region" description="Helical" evidence="1">
    <location>
        <begin position="12"/>
        <end position="32"/>
    </location>
</feature>
<comment type="caution">
    <text evidence="2">The sequence shown here is derived from an EMBL/GenBank/DDBJ whole genome shotgun (WGS) entry which is preliminary data.</text>
</comment>
<dbReference type="Proteomes" id="UP001524642">
    <property type="component" value="Unassembled WGS sequence"/>
</dbReference>
<keyword evidence="3" id="KW-1185">Reference proteome</keyword>
<keyword evidence="1" id="KW-0812">Transmembrane</keyword>
<keyword evidence="1" id="KW-0472">Membrane</keyword>
<keyword evidence="1" id="KW-1133">Transmembrane helix</keyword>
<evidence type="ECO:0000313" key="2">
    <source>
        <dbReference type="EMBL" id="MCR0984166.1"/>
    </source>
</evidence>
<accession>A0ABT1X8S3</accession>
<gene>
    <name evidence="2" type="ORF">NRP21_19090</name>
</gene>
<dbReference type="RefSeq" id="WP_257717821.1">
    <property type="nucleotide sequence ID" value="NZ_JANJOU010000018.1"/>
</dbReference>
<evidence type="ECO:0000256" key="1">
    <source>
        <dbReference type="SAM" id="Phobius"/>
    </source>
</evidence>
<protein>
    <submittedName>
        <fullName evidence="2">Uncharacterized protein</fullName>
    </submittedName>
</protein>